<keyword evidence="3" id="KW-0560">Oxidoreductase</keyword>
<feature type="domain" description="NADH:flavin oxidoreductase/NADH oxidase N-terminal" evidence="4">
    <location>
        <begin position="13"/>
        <end position="341"/>
    </location>
</feature>
<evidence type="ECO:0000313" key="7">
    <source>
        <dbReference type="Proteomes" id="UP000184120"/>
    </source>
</evidence>
<comment type="similarity">
    <text evidence="2">Belongs to the NADH:flavin oxidoreductase/NADH oxidase family.</text>
</comment>
<reference evidence="5" key="5">
    <citation type="submission" date="2024-05" db="EMBL/GenBank/DDBJ databases">
        <authorList>
            <person name="Sun Q."/>
            <person name="Zhou Y."/>
        </authorList>
    </citation>
    <scope>NUCLEOTIDE SEQUENCE</scope>
    <source>
        <strain evidence="5">CGMCC 1.12707</strain>
    </source>
</reference>
<evidence type="ECO:0000259" key="4">
    <source>
        <dbReference type="Pfam" id="PF00724"/>
    </source>
</evidence>
<dbReference type="Pfam" id="PF00724">
    <property type="entry name" value="Oxidored_FMN"/>
    <property type="match status" value="1"/>
</dbReference>
<dbReference type="STRING" id="1434701.SAMN05443634_103219"/>
<comment type="cofactor">
    <cofactor evidence="1">
        <name>FMN</name>
        <dbReference type="ChEBI" id="CHEBI:58210"/>
    </cofactor>
</comment>
<dbReference type="OrthoDB" id="9772736at2"/>
<sequence length="366" mass="40964">MEKLTLLKEFNNNNLNLKNKVVMAPLTRTRCNNEELAPEELNVEYYRQRASAGLIISEGAPINSNATGYIDVPGIYSEAQLEGWKKVTAAVHEKGGKIFAQLWHVGRISHPDLLDGKLPLAPSAINPDFQSYTKNGFTDTVTPKEMSIEDIEQTILDFQQAAVNAIKSGFDGVEIHAANGYLLHQFFAKCSNQRKDQYGGSIENRARFLFDILDSIKEKVSLNKVGVRIAPDLTNTFGIVKDDETVAFFEYICKKLSDYGLAYLHISGFSLDPANKEKNIIETAKYYRKLYTGTYMINGGFTRDSANKALEEGYADLVSFGVPFIANPDLVERFEQNAPLNQADRTTFYGMGSVGYTDYPFLHQTK</sequence>
<dbReference type="AlphaFoldDB" id="A0A1M6V802"/>
<reference evidence="6" key="3">
    <citation type="submission" date="2016-11" db="EMBL/GenBank/DDBJ databases">
        <authorList>
            <person name="Jaros S."/>
            <person name="Januszkiewicz K."/>
            <person name="Wedrychowicz H."/>
        </authorList>
    </citation>
    <scope>NUCLEOTIDE SEQUENCE [LARGE SCALE GENOMIC DNA]</scope>
    <source>
        <strain evidence="6">DSM 27989</strain>
    </source>
</reference>
<dbReference type="Gene3D" id="3.20.20.70">
    <property type="entry name" value="Aldolase class I"/>
    <property type="match status" value="1"/>
</dbReference>
<keyword evidence="8" id="KW-1185">Reference proteome</keyword>
<dbReference type="GO" id="GO:0016628">
    <property type="term" value="F:oxidoreductase activity, acting on the CH-CH group of donors, NAD or NADP as acceptor"/>
    <property type="evidence" value="ECO:0007669"/>
    <property type="project" value="UniProtKB-ARBA"/>
</dbReference>
<dbReference type="Proteomes" id="UP000650994">
    <property type="component" value="Unassembled WGS sequence"/>
</dbReference>
<dbReference type="SUPFAM" id="SSF51395">
    <property type="entry name" value="FMN-linked oxidoreductases"/>
    <property type="match status" value="1"/>
</dbReference>
<proteinExistence type="inferred from homology"/>
<evidence type="ECO:0000256" key="1">
    <source>
        <dbReference type="ARBA" id="ARBA00001917"/>
    </source>
</evidence>
<evidence type="ECO:0000313" key="5">
    <source>
        <dbReference type="EMBL" id="GGF01613.1"/>
    </source>
</evidence>
<dbReference type="InterPro" id="IPR001155">
    <property type="entry name" value="OxRdtase_FMN_N"/>
</dbReference>
<organism evidence="6 7">
    <name type="scientific">Chishuiella changwenlii</name>
    <dbReference type="NCBI Taxonomy" id="1434701"/>
    <lineage>
        <taxon>Bacteria</taxon>
        <taxon>Pseudomonadati</taxon>
        <taxon>Bacteroidota</taxon>
        <taxon>Flavobacteriia</taxon>
        <taxon>Flavobacteriales</taxon>
        <taxon>Weeksellaceae</taxon>
        <taxon>Chishuiella</taxon>
    </lineage>
</organism>
<dbReference type="RefSeq" id="WP_072930205.1">
    <property type="nucleotide sequence ID" value="NZ_BMFL01000012.1"/>
</dbReference>
<evidence type="ECO:0000256" key="2">
    <source>
        <dbReference type="ARBA" id="ARBA00005979"/>
    </source>
</evidence>
<dbReference type="EMBL" id="BMFL01000012">
    <property type="protein sequence ID" value="GGF01613.1"/>
    <property type="molecule type" value="Genomic_DNA"/>
</dbReference>
<reference evidence="7" key="2">
    <citation type="submission" date="2016-11" db="EMBL/GenBank/DDBJ databases">
        <authorList>
            <person name="Varghese N."/>
            <person name="Submissions S."/>
        </authorList>
    </citation>
    <scope>NUCLEOTIDE SEQUENCE [LARGE SCALE GENOMIC DNA]</scope>
    <source>
        <strain evidence="7">DSM 27989</strain>
    </source>
</reference>
<dbReference type="InterPro" id="IPR013785">
    <property type="entry name" value="Aldolase_TIM"/>
</dbReference>
<dbReference type="EMBL" id="FRBH01000003">
    <property type="protein sequence ID" value="SHK77521.1"/>
    <property type="molecule type" value="Genomic_DNA"/>
</dbReference>
<dbReference type="GO" id="GO:0010181">
    <property type="term" value="F:FMN binding"/>
    <property type="evidence" value="ECO:0007669"/>
    <property type="project" value="InterPro"/>
</dbReference>
<dbReference type="PANTHER" id="PTHR22893">
    <property type="entry name" value="NADH OXIDOREDUCTASE-RELATED"/>
    <property type="match status" value="1"/>
</dbReference>
<dbReference type="Proteomes" id="UP000184120">
    <property type="component" value="Unassembled WGS sequence"/>
</dbReference>
<dbReference type="InterPro" id="IPR045247">
    <property type="entry name" value="Oye-like"/>
</dbReference>
<dbReference type="PANTHER" id="PTHR22893:SF91">
    <property type="entry name" value="NADPH DEHYDROGENASE 2-RELATED"/>
    <property type="match status" value="1"/>
</dbReference>
<dbReference type="GO" id="GO:0005829">
    <property type="term" value="C:cytosol"/>
    <property type="evidence" value="ECO:0007669"/>
    <property type="project" value="UniProtKB-ARBA"/>
</dbReference>
<evidence type="ECO:0000256" key="3">
    <source>
        <dbReference type="ARBA" id="ARBA00023002"/>
    </source>
</evidence>
<name>A0A1M6V802_9FLAO</name>
<accession>A0A1M6V802</accession>
<dbReference type="FunFam" id="3.20.20.70:FF:000059">
    <property type="entry name" value="N-ethylmaleimide reductase, FMN-linked"/>
    <property type="match status" value="1"/>
</dbReference>
<protein>
    <submittedName>
        <fullName evidence="5">Alkene reductase</fullName>
    </submittedName>
    <submittedName>
        <fullName evidence="6">N-ethylmaleimide reductase</fullName>
    </submittedName>
</protein>
<reference evidence="5" key="1">
    <citation type="journal article" date="2014" name="Int. J. Syst. Evol. Microbiol.">
        <title>Complete genome of a new Firmicutes species belonging to the dominant human colonic microbiota ('Ruminococcus bicirculans') reveals two chromosomes and a selective capacity to utilize plant glucans.</title>
        <authorList>
            <consortium name="NISC Comparative Sequencing Program"/>
            <person name="Wegmann U."/>
            <person name="Louis P."/>
            <person name="Goesmann A."/>
            <person name="Henrissat B."/>
            <person name="Duncan S.H."/>
            <person name="Flint H.J."/>
        </authorList>
    </citation>
    <scope>NUCLEOTIDE SEQUENCE</scope>
    <source>
        <strain evidence="5">CGMCC 1.12707</strain>
    </source>
</reference>
<evidence type="ECO:0000313" key="8">
    <source>
        <dbReference type="Proteomes" id="UP000650994"/>
    </source>
</evidence>
<dbReference type="CDD" id="cd02933">
    <property type="entry name" value="OYE_like_FMN"/>
    <property type="match status" value="1"/>
</dbReference>
<gene>
    <name evidence="5" type="ORF">GCM10010984_18800</name>
    <name evidence="6" type="ORF">SAMN05443634_103219</name>
</gene>
<reference evidence="8" key="4">
    <citation type="journal article" date="2019" name="Int. J. Syst. Evol. Microbiol.">
        <title>The Global Catalogue of Microorganisms (GCM) 10K type strain sequencing project: providing services to taxonomists for standard genome sequencing and annotation.</title>
        <authorList>
            <consortium name="The Broad Institute Genomics Platform"/>
            <consortium name="The Broad Institute Genome Sequencing Center for Infectious Disease"/>
            <person name="Wu L."/>
            <person name="Ma J."/>
        </authorList>
    </citation>
    <scope>NUCLEOTIDE SEQUENCE [LARGE SCALE GENOMIC DNA]</scope>
    <source>
        <strain evidence="8">CGMCC 1.12707</strain>
    </source>
</reference>
<evidence type="ECO:0000313" key="6">
    <source>
        <dbReference type="EMBL" id="SHK77521.1"/>
    </source>
</evidence>